<protein>
    <submittedName>
        <fullName evidence="2">Uncharacterized protein</fullName>
    </submittedName>
</protein>
<dbReference type="EMBL" id="LR797522">
    <property type="protein sequence ID" value="CAB4222499.1"/>
    <property type="molecule type" value="Genomic_DNA"/>
</dbReference>
<reference evidence="2" key="1">
    <citation type="submission" date="2020-05" db="EMBL/GenBank/DDBJ databases">
        <authorList>
            <person name="Chiriac C."/>
            <person name="Salcher M."/>
            <person name="Ghai R."/>
            <person name="Kavagutti S V."/>
        </authorList>
    </citation>
    <scope>NUCLEOTIDE SEQUENCE</scope>
</reference>
<proteinExistence type="predicted"/>
<organism evidence="2">
    <name type="scientific">uncultured Caudovirales phage</name>
    <dbReference type="NCBI Taxonomy" id="2100421"/>
    <lineage>
        <taxon>Viruses</taxon>
        <taxon>Duplodnaviria</taxon>
        <taxon>Heunggongvirae</taxon>
        <taxon>Uroviricota</taxon>
        <taxon>Caudoviricetes</taxon>
        <taxon>Peduoviridae</taxon>
        <taxon>Maltschvirus</taxon>
        <taxon>Maltschvirus maltsch</taxon>
    </lineage>
</organism>
<name>A0A6J5T4D5_9CAUD</name>
<gene>
    <name evidence="2" type="ORF">UFOVP1652_18</name>
    <name evidence="1" type="ORF">UFOVP981_5</name>
</gene>
<evidence type="ECO:0000313" key="1">
    <source>
        <dbReference type="EMBL" id="CAB4175899.1"/>
    </source>
</evidence>
<evidence type="ECO:0000313" key="2">
    <source>
        <dbReference type="EMBL" id="CAB4222499.1"/>
    </source>
</evidence>
<sequence length="40" mass="4850">MAHLPFMENFMRESACGTEWIDFEEDFVIKSLYRHERLGL</sequence>
<dbReference type="EMBL" id="LR796928">
    <property type="protein sequence ID" value="CAB4175899.1"/>
    <property type="molecule type" value="Genomic_DNA"/>
</dbReference>
<accession>A0A6J5T4D5</accession>